<gene>
    <name evidence="1" type="ORF">LCGC14_1481540</name>
</gene>
<accession>A0A0F9J9E4</accession>
<reference evidence="1" key="1">
    <citation type="journal article" date="2015" name="Nature">
        <title>Complex archaea that bridge the gap between prokaryotes and eukaryotes.</title>
        <authorList>
            <person name="Spang A."/>
            <person name="Saw J.H."/>
            <person name="Jorgensen S.L."/>
            <person name="Zaremba-Niedzwiedzka K."/>
            <person name="Martijn J."/>
            <person name="Lind A.E."/>
            <person name="van Eijk R."/>
            <person name="Schleper C."/>
            <person name="Guy L."/>
            <person name="Ettema T.J."/>
        </authorList>
    </citation>
    <scope>NUCLEOTIDE SEQUENCE</scope>
</reference>
<comment type="caution">
    <text evidence="1">The sequence shown here is derived from an EMBL/GenBank/DDBJ whole genome shotgun (WGS) entry which is preliminary data.</text>
</comment>
<organism evidence="1">
    <name type="scientific">marine sediment metagenome</name>
    <dbReference type="NCBI Taxonomy" id="412755"/>
    <lineage>
        <taxon>unclassified sequences</taxon>
        <taxon>metagenomes</taxon>
        <taxon>ecological metagenomes</taxon>
    </lineage>
</organism>
<sequence length="40" mass="4531">PQILTWSFGLNIGQRGFLRAQVTRKDGRLSSDVRLFQVVA</sequence>
<dbReference type="EMBL" id="LAZR01010540">
    <property type="protein sequence ID" value="KKM66399.1"/>
    <property type="molecule type" value="Genomic_DNA"/>
</dbReference>
<name>A0A0F9J9E4_9ZZZZ</name>
<dbReference type="AlphaFoldDB" id="A0A0F9J9E4"/>
<proteinExistence type="predicted"/>
<evidence type="ECO:0000313" key="1">
    <source>
        <dbReference type="EMBL" id="KKM66399.1"/>
    </source>
</evidence>
<protein>
    <submittedName>
        <fullName evidence="1">Uncharacterized protein</fullName>
    </submittedName>
</protein>
<feature type="non-terminal residue" evidence="1">
    <location>
        <position position="1"/>
    </location>
</feature>